<reference evidence="1" key="1">
    <citation type="submission" date="2020-10" db="EMBL/GenBank/DDBJ databases">
        <authorList>
            <person name="Castelo-Branco R."/>
            <person name="Eusebio N."/>
            <person name="Adriana R."/>
            <person name="Vieira A."/>
            <person name="Brugerolle De Fraissinette N."/>
            <person name="Rezende De Castro R."/>
            <person name="Schneider M.P."/>
            <person name="Vasconcelos V."/>
            <person name="Leao P.N."/>
        </authorList>
    </citation>
    <scope>NUCLEOTIDE SEQUENCE</scope>
    <source>
        <strain evidence="1">LEGE 07157</strain>
    </source>
</reference>
<organism evidence="1 2">
    <name type="scientific">Lusitaniella coriacea LEGE 07157</name>
    <dbReference type="NCBI Taxonomy" id="945747"/>
    <lineage>
        <taxon>Bacteria</taxon>
        <taxon>Bacillati</taxon>
        <taxon>Cyanobacteriota</taxon>
        <taxon>Cyanophyceae</taxon>
        <taxon>Spirulinales</taxon>
        <taxon>Lusitaniellaceae</taxon>
        <taxon>Lusitaniella</taxon>
    </lineage>
</organism>
<accession>A0A8J7AZC6</accession>
<proteinExistence type="predicted"/>
<evidence type="ECO:0000313" key="1">
    <source>
        <dbReference type="EMBL" id="MBE9115484.1"/>
    </source>
</evidence>
<dbReference type="Proteomes" id="UP000654482">
    <property type="component" value="Unassembled WGS sequence"/>
</dbReference>
<comment type="caution">
    <text evidence="1">The sequence shown here is derived from an EMBL/GenBank/DDBJ whole genome shotgun (WGS) entry which is preliminary data.</text>
</comment>
<sequence length="238" mass="26109">MAIKSPRHLIVKVLSPAVRLWLRSQVEAVDELHFEISGGNRQILTGYIPSVSLNARCAVYQGLHLSQAEIEGENIRINLSEAIKGKPLHLLEPIPIFGEVSIAQNDLQASLSSPLLKAGLKDVLSMLMKAGEISDSKEILKDWQIDWHSILVERDRVTVKGIVTNLEKETISLALKSQVELASPHDLRLSQIEIDASPQLPKINLAEFNIDLGEGVALQELSLDSEGIEVRGGVTVLP</sequence>
<name>A0A8J7AZC6_9CYAN</name>
<dbReference type="RefSeq" id="WP_194028580.1">
    <property type="nucleotide sequence ID" value="NZ_JADEWZ010000007.1"/>
</dbReference>
<dbReference type="AlphaFoldDB" id="A0A8J7AZC6"/>
<dbReference type="Pfam" id="PF11209">
    <property type="entry name" value="LmeA"/>
    <property type="match status" value="1"/>
</dbReference>
<dbReference type="EMBL" id="JADEWZ010000007">
    <property type="protein sequence ID" value="MBE9115484.1"/>
    <property type="molecule type" value="Genomic_DNA"/>
</dbReference>
<evidence type="ECO:0000313" key="2">
    <source>
        <dbReference type="Proteomes" id="UP000654482"/>
    </source>
</evidence>
<keyword evidence="2" id="KW-1185">Reference proteome</keyword>
<gene>
    <name evidence="1" type="ORF">IQ249_06180</name>
</gene>
<dbReference type="InterPro" id="IPR021373">
    <property type="entry name" value="DUF2993"/>
</dbReference>
<protein>
    <submittedName>
        <fullName evidence="1">DUF2993 domain-containing protein</fullName>
    </submittedName>
</protein>